<name>A0A955IAR5_9BACT</name>
<dbReference type="PANTHER" id="PTHR43861:SF1">
    <property type="entry name" value="TRANS-ACONITATE 2-METHYLTRANSFERASE"/>
    <property type="match status" value="1"/>
</dbReference>
<protein>
    <submittedName>
        <fullName evidence="2">Class I SAM-dependent methyltransferase</fullName>
    </submittedName>
</protein>
<dbReference type="EMBL" id="JAGQLL010000014">
    <property type="protein sequence ID" value="MCA9379823.1"/>
    <property type="molecule type" value="Genomic_DNA"/>
</dbReference>
<evidence type="ECO:0000313" key="3">
    <source>
        <dbReference type="Proteomes" id="UP000745577"/>
    </source>
</evidence>
<organism evidence="2 3">
    <name type="scientific">Candidatus Dojkabacteria bacterium</name>
    <dbReference type="NCBI Taxonomy" id="2099670"/>
    <lineage>
        <taxon>Bacteria</taxon>
        <taxon>Candidatus Dojkabacteria</taxon>
    </lineage>
</organism>
<gene>
    <name evidence="2" type="ORF">KC675_01445</name>
</gene>
<evidence type="ECO:0000259" key="1">
    <source>
        <dbReference type="Pfam" id="PF08241"/>
    </source>
</evidence>
<dbReference type="PANTHER" id="PTHR43861">
    <property type="entry name" value="TRANS-ACONITATE 2-METHYLTRANSFERASE-RELATED"/>
    <property type="match status" value="1"/>
</dbReference>
<keyword evidence="2" id="KW-0489">Methyltransferase</keyword>
<dbReference type="SUPFAM" id="SSF53335">
    <property type="entry name" value="S-adenosyl-L-methionine-dependent methyltransferases"/>
    <property type="match status" value="1"/>
</dbReference>
<dbReference type="GO" id="GO:0032259">
    <property type="term" value="P:methylation"/>
    <property type="evidence" value="ECO:0007669"/>
    <property type="project" value="UniProtKB-KW"/>
</dbReference>
<dbReference type="InterPro" id="IPR013216">
    <property type="entry name" value="Methyltransf_11"/>
</dbReference>
<dbReference type="AlphaFoldDB" id="A0A955IAR5"/>
<sequence>MDITKQTYEREEVVEKYYDRYLTAPEYFEIDIPKLVKTFPGKKLLDVGCGPGQFSRIFGENGFDVVGIDYSKAMVKKAKSLSSDENNPSYRVMDMKEVKKYFKENTFDVIWASASLLHLEKTEIPIVLKSFKYILRPRGHMYLVIKLGEQGTVLLKDGDLGEGVVRKFTFLNEKWFENLLDGMNFSIIEKRLKKGSVIGGRPSNWGHYWVKSQ</sequence>
<dbReference type="GO" id="GO:0008757">
    <property type="term" value="F:S-adenosylmethionine-dependent methyltransferase activity"/>
    <property type="evidence" value="ECO:0007669"/>
    <property type="project" value="InterPro"/>
</dbReference>
<evidence type="ECO:0000313" key="2">
    <source>
        <dbReference type="EMBL" id="MCA9379823.1"/>
    </source>
</evidence>
<feature type="domain" description="Methyltransferase type 11" evidence="1">
    <location>
        <begin position="45"/>
        <end position="142"/>
    </location>
</feature>
<reference evidence="2" key="2">
    <citation type="journal article" date="2021" name="Microbiome">
        <title>Successional dynamics and alternative stable states in a saline activated sludge microbial community over 9 years.</title>
        <authorList>
            <person name="Wang Y."/>
            <person name="Ye J."/>
            <person name="Ju F."/>
            <person name="Liu L."/>
            <person name="Boyd J.A."/>
            <person name="Deng Y."/>
            <person name="Parks D.H."/>
            <person name="Jiang X."/>
            <person name="Yin X."/>
            <person name="Woodcroft B.J."/>
            <person name="Tyson G.W."/>
            <person name="Hugenholtz P."/>
            <person name="Polz M.F."/>
            <person name="Zhang T."/>
        </authorList>
    </citation>
    <scope>NUCLEOTIDE SEQUENCE</scope>
    <source>
        <strain evidence="2">HKST-UBA15</strain>
    </source>
</reference>
<dbReference type="Gene3D" id="3.40.50.150">
    <property type="entry name" value="Vaccinia Virus protein VP39"/>
    <property type="match status" value="1"/>
</dbReference>
<proteinExistence type="predicted"/>
<dbReference type="CDD" id="cd02440">
    <property type="entry name" value="AdoMet_MTases"/>
    <property type="match status" value="1"/>
</dbReference>
<dbReference type="InterPro" id="IPR029063">
    <property type="entry name" value="SAM-dependent_MTases_sf"/>
</dbReference>
<reference evidence="2" key="1">
    <citation type="submission" date="2020-04" db="EMBL/GenBank/DDBJ databases">
        <authorList>
            <person name="Zhang T."/>
        </authorList>
    </citation>
    <scope>NUCLEOTIDE SEQUENCE</scope>
    <source>
        <strain evidence="2">HKST-UBA15</strain>
    </source>
</reference>
<dbReference type="Pfam" id="PF08241">
    <property type="entry name" value="Methyltransf_11"/>
    <property type="match status" value="1"/>
</dbReference>
<keyword evidence="2" id="KW-0808">Transferase</keyword>
<accession>A0A955IAR5</accession>
<comment type="caution">
    <text evidence="2">The sequence shown here is derived from an EMBL/GenBank/DDBJ whole genome shotgun (WGS) entry which is preliminary data.</text>
</comment>
<dbReference type="Proteomes" id="UP000745577">
    <property type="component" value="Unassembled WGS sequence"/>
</dbReference>